<organism evidence="2 3">
    <name type="scientific">Staphylococcus ratti</name>
    <dbReference type="NCBI Taxonomy" id="2892440"/>
    <lineage>
        <taxon>Bacteria</taxon>
        <taxon>Bacillati</taxon>
        <taxon>Bacillota</taxon>
        <taxon>Bacilli</taxon>
        <taxon>Bacillales</taxon>
        <taxon>Staphylococcaceae</taxon>
        <taxon>Staphylococcus</taxon>
    </lineage>
</organism>
<sequence>MYIAHDIPVYPNTQDLEPILINYYRKIYNNDIIFPEDNIKYRFTDTFLLNDQTSLELKMPNRALSYGETQLLKDILQDKIKRYDRAYLLLNNLYEAIQKLENILKQDVRNENDIQKCISEYPILFGTEYVEVMPKHKLGGEYETDYVLKRNNGLYDVIELEASTHKLYTKDGNPSSKLTHAEQQIYDWLEWIEHNNSYARETLKEFYTPTGYIIIGRSKDLSEKDRRRLRRRNIILKNSLLILTYDDLLERAKNLHNLLTMNN</sequence>
<dbReference type="RefSeq" id="WP_229293099.1">
    <property type="nucleotide sequence ID" value="NZ_CP086654.1"/>
</dbReference>
<dbReference type="EMBL" id="CP086654">
    <property type="protein sequence ID" value="UEX90618.1"/>
    <property type="molecule type" value="Genomic_DNA"/>
</dbReference>
<accession>A0ABY3PE59</accession>
<dbReference type="InterPro" id="IPR025359">
    <property type="entry name" value="SduA_C"/>
</dbReference>
<evidence type="ECO:0000313" key="2">
    <source>
        <dbReference type="EMBL" id="UEX90618.1"/>
    </source>
</evidence>
<evidence type="ECO:0000259" key="1">
    <source>
        <dbReference type="Pfam" id="PF14082"/>
    </source>
</evidence>
<gene>
    <name evidence="2" type="ORF">LN051_02835</name>
</gene>
<dbReference type="Pfam" id="PF14082">
    <property type="entry name" value="SduA_C"/>
    <property type="match status" value="1"/>
</dbReference>
<proteinExistence type="predicted"/>
<evidence type="ECO:0000313" key="3">
    <source>
        <dbReference type="Proteomes" id="UP001197626"/>
    </source>
</evidence>
<protein>
    <submittedName>
        <fullName evidence="2">DUF4263 domain-containing protein</fullName>
    </submittedName>
</protein>
<feature type="domain" description="Shedu protein SduA C-terminal" evidence="1">
    <location>
        <begin position="110"/>
        <end position="249"/>
    </location>
</feature>
<name>A0ABY3PE59_9STAP</name>
<dbReference type="Proteomes" id="UP001197626">
    <property type="component" value="Chromosome"/>
</dbReference>
<keyword evidence="3" id="KW-1185">Reference proteome</keyword>
<reference evidence="2 3" key="1">
    <citation type="journal article" date="2022" name="Pathogens">
        <title>Staphylococcus ratti sp. nov. Isolated from a Lab Rat.</title>
        <authorList>
            <person name="Kovarovic V."/>
            <person name="Sedlacek I."/>
            <person name="Petras P."/>
            <person name="Kralova S."/>
            <person name="Maslanova I."/>
            <person name="Svec P."/>
            <person name="Neumann-Schaal M."/>
            <person name="Botka T."/>
            <person name="Gelbicova T."/>
            <person name="Stankova E."/>
            <person name="Doskar J."/>
            <person name="Pantucek R."/>
        </authorList>
    </citation>
    <scope>NUCLEOTIDE SEQUENCE [LARGE SCALE GENOMIC DNA]</scope>
    <source>
        <strain evidence="2 3">CCM 9025</strain>
    </source>
</reference>